<dbReference type="Pfam" id="PF00887">
    <property type="entry name" value="ACBP"/>
    <property type="match status" value="1"/>
</dbReference>
<keyword evidence="2" id="KW-0446">Lipid-binding</keyword>
<dbReference type="EMBL" id="CAJMWS010000325">
    <property type="protein sequence ID" value="CAE6426649.1"/>
    <property type="molecule type" value="Genomic_DNA"/>
</dbReference>
<name>A0A8H2XGV9_9AGAM</name>
<dbReference type="InterPro" id="IPR035984">
    <property type="entry name" value="Acyl-CoA-binding_sf"/>
</dbReference>
<dbReference type="InterPro" id="IPR014352">
    <property type="entry name" value="FERM/acyl-CoA-bd_prot_sf"/>
</dbReference>
<comment type="similarity">
    <text evidence="1">Belongs to the ACBP family.</text>
</comment>
<evidence type="ECO:0000313" key="4">
    <source>
        <dbReference type="EMBL" id="CAE6426649.1"/>
    </source>
</evidence>
<dbReference type="AlphaFoldDB" id="A0A8H2XGV9"/>
<gene>
    <name evidence="4" type="ORF">RDB_LOCUS99505</name>
</gene>
<sequence>MDKLLYYATYEFRVIGAFSSRVTLIANYQRRQVASIMSQAKFDKAVAIVQSLPKDGPVKPTQDDQLKTLTPYPIGTIGDVNTTRPGMLDFTGKAKWDAWNSIKGKSQEDAKKEYVESLLEILGKSESEDAKKWIAEIENA</sequence>
<proteinExistence type="inferred from homology"/>
<dbReference type="InterPro" id="IPR000582">
    <property type="entry name" value="Acyl-CoA-binding_protein"/>
</dbReference>
<evidence type="ECO:0000256" key="2">
    <source>
        <dbReference type="ARBA" id="ARBA00023121"/>
    </source>
</evidence>
<dbReference type="GO" id="GO:0006631">
    <property type="term" value="P:fatty acid metabolic process"/>
    <property type="evidence" value="ECO:0007669"/>
    <property type="project" value="TreeGrafter"/>
</dbReference>
<dbReference type="SUPFAM" id="SSF47027">
    <property type="entry name" value="Acyl-CoA binding protein"/>
    <property type="match status" value="1"/>
</dbReference>
<accession>A0A8H2XGV9</accession>
<dbReference type="PROSITE" id="PS51228">
    <property type="entry name" value="ACB_2"/>
    <property type="match status" value="1"/>
</dbReference>
<reference evidence="4" key="1">
    <citation type="submission" date="2021-01" db="EMBL/GenBank/DDBJ databases">
        <authorList>
            <person name="Kaushik A."/>
        </authorList>
    </citation>
    <scope>NUCLEOTIDE SEQUENCE</scope>
    <source>
        <strain evidence="4">AG1-1C</strain>
    </source>
</reference>
<dbReference type="Gene3D" id="1.20.80.10">
    <property type="match status" value="1"/>
</dbReference>
<comment type="caution">
    <text evidence="4">The sequence shown here is derived from an EMBL/GenBank/DDBJ whole genome shotgun (WGS) entry which is preliminary data.</text>
</comment>
<protein>
    <recommendedName>
        <fullName evidence="3">ACB domain-containing protein</fullName>
    </recommendedName>
</protein>
<dbReference type="GO" id="GO:0000062">
    <property type="term" value="F:fatty-acyl-CoA binding"/>
    <property type="evidence" value="ECO:0007669"/>
    <property type="project" value="InterPro"/>
</dbReference>
<dbReference type="PRINTS" id="PR00689">
    <property type="entry name" value="ACOABINDINGP"/>
</dbReference>
<evidence type="ECO:0000256" key="1">
    <source>
        <dbReference type="ARBA" id="ARBA00005567"/>
    </source>
</evidence>
<evidence type="ECO:0000313" key="5">
    <source>
        <dbReference type="Proteomes" id="UP000663846"/>
    </source>
</evidence>
<evidence type="ECO:0000259" key="3">
    <source>
        <dbReference type="PROSITE" id="PS51228"/>
    </source>
</evidence>
<organism evidence="4 5">
    <name type="scientific">Rhizoctonia solani</name>
    <dbReference type="NCBI Taxonomy" id="456999"/>
    <lineage>
        <taxon>Eukaryota</taxon>
        <taxon>Fungi</taxon>
        <taxon>Dikarya</taxon>
        <taxon>Basidiomycota</taxon>
        <taxon>Agaricomycotina</taxon>
        <taxon>Agaricomycetes</taxon>
        <taxon>Cantharellales</taxon>
        <taxon>Ceratobasidiaceae</taxon>
        <taxon>Rhizoctonia</taxon>
    </lineage>
</organism>
<dbReference type="PANTHER" id="PTHR23310">
    <property type="entry name" value="ACYL-COA-BINDING PROTEIN, ACBP"/>
    <property type="match status" value="1"/>
</dbReference>
<feature type="domain" description="ACB" evidence="3">
    <location>
        <begin position="38"/>
        <end position="127"/>
    </location>
</feature>
<dbReference type="PANTHER" id="PTHR23310:SF62">
    <property type="entry name" value="ACYL-COA BINDING PROTEIN 1, ISOFORM A"/>
    <property type="match status" value="1"/>
</dbReference>
<dbReference type="FunFam" id="1.20.80.10:FF:000010">
    <property type="entry name" value="Acyl-CoA-binding domain-containing protein 5"/>
    <property type="match status" value="1"/>
</dbReference>
<dbReference type="Proteomes" id="UP000663846">
    <property type="component" value="Unassembled WGS sequence"/>
</dbReference>